<sequence>MTDLFHTRKWLAAAAATFALHAAPAFAQQAATVTVALDWTPNTNHVGLFVAQNKGFYDAHGLDVEILPYTDTSAGTLVANGVADFGVLGSISLFTQGTAGADLVATYAIVQSDTGRLVYSADRADITTPSDLDGMTYGGFGSAWETALIETIIEADGGEGNFETVTLGTSAYQALANGAVDFTLEVSTWEGVQAELEGTAQSAFRYADYGVPDQHTNFIGSSSAYLDANEELAASFIEATYEGYAYAVAHPEEAAEILVEENPDALTNPELVRASMQALIEGDYLKGEDGTIGLIDPEKMQRMGTFLFENGILRDADGDVAEDAPDFSRFYTNRFIEPAL</sequence>
<dbReference type="AlphaFoldDB" id="A0A918S7Z0"/>
<dbReference type="GO" id="GO:0016740">
    <property type="term" value="F:transferase activity"/>
    <property type="evidence" value="ECO:0007669"/>
    <property type="project" value="UniProtKB-KW"/>
</dbReference>
<feature type="signal peptide" evidence="12">
    <location>
        <begin position="1"/>
        <end position="27"/>
    </location>
</feature>
<evidence type="ECO:0000256" key="7">
    <source>
        <dbReference type="ARBA" id="ARBA00022898"/>
    </source>
</evidence>
<evidence type="ECO:0000256" key="12">
    <source>
        <dbReference type="SAM" id="SignalP"/>
    </source>
</evidence>
<comment type="subunit">
    <text evidence="4">Homodimer.</text>
</comment>
<reference evidence="14" key="1">
    <citation type="journal article" date="2014" name="Int. J. Syst. Evol. Microbiol.">
        <title>Complete genome sequence of Corynebacterium casei LMG S-19264T (=DSM 44701T), isolated from a smear-ripened cheese.</title>
        <authorList>
            <consortium name="US DOE Joint Genome Institute (JGI-PGF)"/>
            <person name="Walter F."/>
            <person name="Albersmeier A."/>
            <person name="Kalinowski J."/>
            <person name="Ruckert C."/>
        </authorList>
    </citation>
    <scope>NUCLEOTIDE SEQUENCE</scope>
    <source>
        <strain evidence="14">KCTC 32437</strain>
    </source>
</reference>
<comment type="function">
    <text evidence="1">Responsible for the formation of the pyrimidine heterocycle in the thiamine biosynthesis pathway. Catalyzes the formation of hydroxymethylpyrimidine phosphate (HMP-P) from histidine and pyridoxal phosphate (PLP). The protein uses PLP and the active site histidine to form HMP-P, generating an inactive enzyme. The enzyme can only undergo a single turnover, which suggests it is a suicide enzyme.</text>
</comment>
<keyword evidence="9" id="KW-0408">Iron</keyword>
<evidence type="ECO:0000256" key="10">
    <source>
        <dbReference type="ARBA" id="ARBA00033171"/>
    </source>
</evidence>
<feature type="chain" id="PRO_5037710765" description="Thiamine pyrimidine synthase" evidence="12">
    <location>
        <begin position="28"/>
        <end position="340"/>
    </location>
</feature>
<dbReference type="PANTHER" id="PTHR31528">
    <property type="entry name" value="4-AMINO-5-HYDROXYMETHYL-2-METHYLPYRIMIDINE PHOSPHATE SYNTHASE THI11-RELATED"/>
    <property type="match status" value="1"/>
</dbReference>
<evidence type="ECO:0000256" key="2">
    <source>
        <dbReference type="ARBA" id="ARBA00004948"/>
    </source>
</evidence>
<feature type="domain" description="SsuA/THI5-like" evidence="13">
    <location>
        <begin position="42"/>
        <end position="254"/>
    </location>
</feature>
<dbReference type="GO" id="GO:0009228">
    <property type="term" value="P:thiamine biosynthetic process"/>
    <property type="evidence" value="ECO:0007669"/>
    <property type="project" value="UniProtKB-KW"/>
</dbReference>
<evidence type="ECO:0000256" key="4">
    <source>
        <dbReference type="ARBA" id="ARBA00011738"/>
    </source>
</evidence>
<dbReference type="Pfam" id="PF09084">
    <property type="entry name" value="NMT1"/>
    <property type="match status" value="1"/>
</dbReference>
<dbReference type="InterPro" id="IPR015168">
    <property type="entry name" value="SsuA/THI5"/>
</dbReference>
<reference evidence="14" key="2">
    <citation type="submission" date="2020-09" db="EMBL/GenBank/DDBJ databases">
        <authorList>
            <person name="Sun Q."/>
            <person name="Kim S."/>
        </authorList>
    </citation>
    <scope>NUCLEOTIDE SEQUENCE</scope>
    <source>
        <strain evidence="14">KCTC 32437</strain>
    </source>
</reference>
<protein>
    <recommendedName>
        <fullName evidence="10">Thiamine pyrimidine synthase</fullName>
    </recommendedName>
</protein>
<proteinExistence type="inferred from homology"/>
<dbReference type="Gene3D" id="3.40.190.10">
    <property type="entry name" value="Periplasmic binding protein-like II"/>
    <property type="match status" value="2"/>
</dbReference>
<comment type="catalytic activity">
    <reaction evidence="11">
        <text>N(6)-(pyridoxal phosphate)-L-lysyl-[4-amino-5-hydroxymethyl-2-methylpyrimidine phosphate synthase] + L-histidyl-[4-amino-5-hydroxymethyl-2-methylpyrimidine phosphate synthase] + 2 Fe(3+) + 4 H2O = L-lysyl-[4-amino-5-hydroxymethyl-2-methylpyrimidine phosphate synthase] + (2S)-2-amino-5-hydroxy-4-oxopentanoyl-[4-amino-5-hydroxymethyl-2-methylpyrimidine phosphate synthase] + 4-amino-2-methyl-5-(phosphooxymethyl)pyrimidine + 3-oxopropanoate + 2 Fe(2+) + 2 H(+)</text>
        <dbReference type="Rhea" id="RHEA:65756"/>
        <dbReference type="Rhea" id="RHEA-COMP:16892"/>
        <dbReference type="Rhea" id="RHEA-COMP:16893"/>
        <dbReference type="Rhea" id="RHEA-COMP:16894"/>
        <dbReference type="Rhea" id="RHEA-COMP:16895"/>
        <dbReference type="ChEBI" id="CHEBI:15377"/>
        <dbReference type="ChEBI" id="CHEBI:15378"/>
        <dbReference type="ChEBI" id="CHEBI:29033"/>
        <dbReference type="ChEBI" id="CHEBI:29034"/>
        <dbReference type="ChEBI" id="CHEBI:29969"/>
        <dbReference type="ChEBI" id="CHEBI:29979"/>
        <dbReference type="ChEBI" id="CHEBI:33190"/>
        <dbReference type="ChEBI" id="CHEBI:58354"/>
        <dbReference type="ChEBI" id="CHEBI:143915"/>
        <dbReference type="ChEBI" id="CHEBI:157692"/>
    </reaction>
    <physiologicalReaction direction="left-to-right" evidence="11">
        <dbReference type="Rhea" id="RHEA:65757"/>
    </physiologicalReaction>
</comment>
<evidence type="ECO:0000256" key="1">
    <source>
        <dbReference type="ARBA" id="ARBA00003469"/>
    </source>
</evidence>
<evidence type="ECO:0000256" key="6">
    <source>
        <dbReference type="ARBA" id="ARBA00022723"/>
    </source>
</evidence>
<keyword evidence="15" id="KW-1185">Reference proteome</keyword>
<keyword evidence="5 14" id="KW-0808">Transferase</keyword>
<dbReference type="PANTHER" id="PTHR31528:SF1">
    <property type="entry name" value="4-AMINO-5-HYDROXYMETHYL-2-METHYLPYRIMIDINE PHOSPHATE SYNTHASE THI11-RELATED"/>
    <property type="match status" value="1"/>
</dbReference>
<evidence type="ECO:0000313" key="15">
    <source>
        <dbReference type="Proteomes" id="UP000646579"/>
    </source>
</evidence>
<keyword evidence="6" id="KW-0479">Metal-binding</keyword>
<evidence type="ECO:0000256" key="8">
    <source>
        <dbReference type="ARBA" id="ARBA00022977"/>
    </source>
</evidence>
<evidence type="ECO:0000259" key="13">
    <source>
        <dbReference type="Pfam" id="PF09084"/>
    </source>
</evidence>
<dbReference type="RefSeq" id="WP_189425770.1">
    <property type="nucleotide sequence ID" value="NZ_BMZE01000002.1"/>
</dbReference>
<name>A0A918S7Z0_9HYPH</name>
<evidence type="ECO:0000256" key="3">
    <source>
        <dbReference type="ARBA" id="ARBA00009406"/>
    </source>
</evidence>
<gene>
    <name evidence="14" type="ORF">GCM10007989_22540</name>
</gene>
<accession>A0A918S7Z0</accession>
<comment type="pathway">
    <text evidence="2">Cofactor biosynthesis; thiamine diphosphate biosynthesis.</text>
</comment>
<comment type="caution">
    <text evidence="14">The sequence shown here is derived from an EMBL/GenBank/DDBJ whole genome shotgun (WGS) entry which is preliminary data.</text>
</comment>
<dbReference type="EMBL" id="BMZE01000002">
    <property type="protein sequence ID" value="GHA26264.1"/>
    <property type="molecule type" value="Genomic_DNA"/>
</dbReference>
<organism evidence="14 15">
    <name type="scientific">Devosia pacifica</name>
    <dbReference type="NCBI Taxonomy" id="1335967"/>
    <lineage>
        <taxon>Bacteria</taxon>
        <taxon>Pseudomonadati</taxon>
        <taxon>Pseudomonadota</taxon>
        <taxon>Alphaproteobacteria</taxon>
        <taxon>Hyphomicrobiales</taxon>
        <taxon>Devosiaceae</taxon>
        <taxon>Devosia</taxon>
    </lineage>
</organism>
<evidence type="ECO:0000256" key="9">
    <source>
        <dbReference type="ARBA" id="ARBA00023004"/>
    </source>
</evidence>
<dbReference type="Proteomes" id="UP000646579">
    <property type="component" value="Unassembled WGS sequence"/>
</dbReference>
<dbReference type="InterPro" id="IPR027939">
    <property type="entry name" value="NMT1/THI5"/>
</dbReference>
<keyword evidence="7" id="KW-0663">Pyridoxal phosphate</keyword>
<dbReference type="SUPFAM" id="SSF53850">
    <property type="entry name" value="Periplasmic binding protein-like II"/>
    <property type="match status" value="1"/>
</dbReference>
<evidence type="ECO:0000256" key="5">
    <source>
        <dbReference type="ARBA" id="ARBA00022679"/>
    </source>
</evidence>
<evidence type="ECO:0000313" key="14">
    <source>
        <dbReference type="EMBL" id="GHA26264.1"/>
    </source>
</evidence>
<keyword evidence="12" id="KW-0732">Signal</keyword>
<keyword evidence="8" id="KW-0784">Thiamine biosynthesis</keyword>
<evidence type="ECO:0000256" key="11">
    <source>
        <dbReference type="ARBA" id="ARBA00048179"/>
    </source>
</evidence>
<dbReference type="GO" id="GO:0046872">
    <property type="term" value="F:metal ion binding"/>
    <property type="evidence" value="ECO:0007669"/>
    <property type="project" value="UniProtKB-KW"/>
</dbReference>
<comment type="similarity">
    <text evidence="3">Belongs to the NMT1/THI5 family.</text>
</comment>